<sequence length="180" mass="20291">MVSAFDPRRAPVGDLGTALLILDSRLKQVREERREDPAERELIERFLRSFDLDAADDVLNGACSLIYLYMEWLRQAHEANESDVMEHVVPYVVDTLRKMPRSVRPEAIPTMSAMLTAAAIGVSPTLWRRQYGPWTEAEMNALEVTCFLLADHINRLSDDHDAATQMIARLLDAAEGEPAP</sequence>
<evidence type="ECO:0000313" key="1">
    <source>
        <dbReference type="EMBL" id="MBG6087544.1"/>
    </source>
</evidence>
<evidence type="ECO:0000313" key="2">
    <source>
        <dbReference type="Proteomes" id="UP000614047"/>
    </source>
</evidence>
<reference evidence="1" key="1">
    <citation type="submission" date="2020-11" db="EMBL/GenBank/DDBJ databases">
        <title>Sequencing the genomes of 1000 actinobacteria strains.</title>
        <authorList>
            <person name="Klenk H.-P."/>
        </authorList>
    </citation>
    <scope>NUCLEOTIDE SEQUENCE</scope>
    <source>
        <strain evidence="1">DSM 43175</strain>
    </source>
</reference>
<name>A0A931GPL9_9ACTN</name>
<keyword evidence="2" id="KW-1185">Reference proteome</keyword>
<organism evidence="1 2">
    <name type="scientific">Actinomadura viridis</name>
    <dbReference type="NCBI Taxonomy" id="58110"/>
    <lineage>
        <taxon>Bacteria</taxon>
        <taxon>Bacillati</taxon>
        <taxon>Actinomycetota</taxon>
        <taxon>Actinomycetes</taxon>
        <taxon>Streptosporangiales</taxon>
        <taxon>Thermomonosporaceae</taxon>
        <taxon>Actinomadura</taxon>
    </lineage>
</organism>
<proteinExistence type="predicted"/>
<dbReference type="RefSeq" id="WP_197010387.1">
    <property type="nucleotide sequence ID" value="NZ_BAABES010000024.1"/>
</dbReference>
<protein>
    <submittedName>
        <fullName evidence="1">Uncharacterized protein</fullName>
    </submittedName>
</protein>
<dbReference type="Proteomes" id="UP000614047">
    <property type="component" value="Unassembled WGS sequence"/>
</dbReference>
<accession>A0A931GPL9</accession>
<comment type="caution">
    <text evidence="1">The sequence shown here is derived from an EMBL/GenBank/DDBJ whole genome shotgun (WGS) entry which is preliminary data.</text>
</comment>
<dbReference type="EMBL" id="JADOUA010000001">
    <property type="protein sequence ID" value="MBG6087544.1"/>
    <property type="molecule type" value="Genomic_DNA"/>
</dbReference>
<dbReference type="AlphaFoldDB" id="A0A931GPL9"/>
<gene>
    <name evidence="1" type="ORF">IW256_001657</name>
</gene>